<evidence type="ECO:0000313" key="14">
    <source>
        <dbReference type="EMBL" id="OIW01104.1"/>
    </source>
</evidence>
<feature type="region of interest" description="Disordered" evidence="11">
    <location>
        <begin position="330"/>
        <end position="393"/>
    </location>
</feature>
<dbReference type="FunFam" id="2.30.180.10:FF:000015">
    <property type="entry name" value="Fasciclin-like arabinogalactan protein 3"/>
    <property type="match status" value="1"/>
</dbReference>
<evidence type="ECO:0000256" key="1">
    <source>
        <dbReference type="ARBA" id="ARBA00004609"/>
    </source>
</evidence>
<dbReference type="Proteomes" id="UP000188354">
    <property type="component" value="Chromosome LG11"/>
</dbReference>
<comment type="similarity">
    <text evidence="2">Belongs to the fasciclin-like AGP family.</text>
</comment>
<evidence type="ECO:0000256" key="5">
    <source>
        <dbReference type="ARBA" id="ARBA00022729"/>
    </source>
</evidence>
<dbReference type="GO" id="GO:0005886">
    <property type="term" value="C:plasma membrane"/>
    <property type="evidence" value="ECO:0007669"/>
    <property type="project" value="UniProtKB-SubCell"/>
</dbReference>
<dbReference type="KEGG" id="lang:109359366"/>
<keyword evidence="15" id="KW-1185">Reference proteome</keyword>
<evidence type="ECO:0000256" key="4">
    <source>
        <dbReference type="ARBA" id="ARBA00022622"/>
    </source>
</evidence>
<dbReference type="Gramene" id="OIW01104">
    <property type="protein sequence ID" value="OIW01104"/>
    <property type="gene ID" value="TanjilG_25212"/>
</dbReference>
<dbReference type="Gene3D" id="2.30.180.10">
    <property type="entry name" value="FAS1 domain"/>
    <property type="match status" value="2"/>
</dbReference>
<keyword evidence="9" id="KW-0449">Lipoprotein</keyword>
<feature type="signal peptide" evidence="12">
    <location>
        <begin position="1"/>
        <end position="25"/>
    </location>
</feature>
<proteinExistence type="inferred from homology"/>
<dbReference type="InterPro" id="IPR036378">
    <property type="entry name" value="FAS1_dom_sf"/>
</dbReference>
<evidence type="ECO:0000256" key="9">
    <source>
        <dbReference type="ARBA" id="ARBA00023288"/>
    </source>
</evidence>
<feature type="domain" description="FAS1" evidence="13">
    <location>
        <begin position="185"/>
        <end position="325"/>
    </location>
</feature>
<dbReference type="InterPro" id="IPR000782">
    <property type="entry name" value="FAS1_domain"/>
</dbReference>
<dbReference type="STRING" id="3871.A0A1J7GKR9"/>
<dbReference type="GO" id="GO:0098552">
    <property type="term" value="C:side of membrane"/>
    <property type="evidence" value="ECO:0007669"/>
    <property type="project" value="UniProtKB-KW"/>
</dbReference>
<evidence type="ECO:0000256" key="11">
    <source>
        <dbReference type="SAM" id="MobiDB-lite"/>
    </source>
</evidence>
<organism evidence="14 15">
    <name type="scientific">Lupinus angustifolius</name>
    <name type="common">Narrow-leaved blue lupine</name>
    <dbReference type="NCBI Taxonomy" id="3871"/>
    <lineage>
        <taxon>Eukaryota</taxon>
        <taxon>Viridiplantae</taxon>
        <taxon>Streptophyta</taxon>
        <taxon>Embryophyta</taxon>
        <taxon>Tracheophyta</taxon>
        <taxon>Spermatophyta</taxon>
        <taxon>Magnoliopsida</taxon>
        <taxon>eudicotyledons</taxon>
        <taxon>Gunneridae</taxon>
        <taxon>Pentapetalae</taxon>
        <taxon>rosids</taxon>
        <taxon>fabids</taxon>
        <taxon>Fabales</taxon>
        <taxon>Fabaceae</taxon>
        <taxon>Papilionoideae</taxon>
        <taxon>50 kb inversion clade</taxon>
        <taxon>genistoids sensu lato</taxon>
        <taxon>core genistoids</taxon>
        <taxon>Genisteae</taxon>
        <taxon>Lupinus</taxon>
    </lineage>
</organism>
<name>A0A1J7GKR9_LUPAN</name>
<dbReference type="AlphaFoldDB" id="A0A1J7GKR9"/>
<keyword evidence="7" id="KW-0472">Membrane</keyword>
<evidence type="ECO:0000259" key="13">
    <source>
        <dbReference type="PROSITE" id="PS50213"/>
    </source>
</evidence>
<feature type="chain" id="PRO_5013063280" description="FAS1 domain-containing protein" evidence="12">
    <location>
        <begin position="26"/>
        <end position="417"/>
    </location>
</feature>
<dbReference type="OrthoDB" id="286301at2759"/>
<keyword evidence="8" id="KW-0325">Glycoprotein</keyword>
<reference evidence="14 15" key="1">
    <citation type="journal article" date="2017" name="Plant Biotechnol. J.">
        <title>A comprehensive draft genome sequence for lupin (Lupinus angustifolius), an emerging health food: insights into plant-microbe interactions and legume evolution.</title>
        <authorList>
            <person name="Hane J.K."/>
            <person name="Ming Y."/>
            <person name="Kamphuis L.G."/>
            <person name="Nelson M.N."/>
            <person name="Garg G."/>
            <person name="Atkins C.A."/>
            <person name="Bayer P.E."/>
            <person name="Bravo A."/>
            <person name="Bringans S."/>
            <person name="Cannon S."/>
            <person name="Edwards D."/>
            <person name="Foley R."/>
            <person name="Gao L.L."/>
            <person name="Harrison M.J."/>
            <person name="Huang W."/>
            <person name="Hurgobin B."/>
            <person name="Li S."/>
            <person name="Liu C.W."/>
            <person name="McGrath A."/>
            <person name="Morahan G."/>
            <person name="Murray J."/>
            <person name="Weller J."/>
            <person name="Jian J."/>
            <person name="Singh K.B."/>
        </authorList>
    </citation>
    <scope>NUCLEOTIDE SEQUENCE [LARGE SCALE GENOMIC DNA]</scope>
    <source>
        <strain evidence="15">cv. Tanjil</strain>
        <tissue evidence="14">Whole plant</tissue>
    </source>
</reference>
<dbReference type="PROSITE" id="PS50213">
    <property type="entry name" value="FAS1"/>
    <property type="match status" value="2"/>
</dbReference>
<dbReference type="EMBL" id="CM007371">
    <property type="protein sequence ID" value="OIW01104.1"/>
    <property type="molecule type" value="Genomic_DNA"/>
</dbReference>
<dbReference type="Pfam" id="PF02469">
    <property type="entry name" value="Fasciclin"/>
    <property type="match status" value="1"/>
</dbReference>
<keyword evidence="4" id="KW-0336">GPI-anchor</keyword>
<evidence type="ECO:0000313" key="15">
    <source>
        <dbReference type="Proteomes" id="UP000188354"/>
    </source>
</evidence>
<evidence type="ECO:0000256" key="6">
    <source>
        <dbReference type="ARBA" id="ARBA00022974"/>
    </source>
</evidence>
<comment type="subcellular location">
    <subcellularLocation>
        <location evidence="1">Cell membrane</location>
        <topology evidence="1">Lipid-anchor</topology>
        <topology evidence="1">GPI-anchor</topology>
    </subcellularLocation>
</comment>
<dbReference type="InterPro" id="IPR033254">
    <property type="entry name" value="Plant_FLA"/>
</dbReference>
<evidence type="ECO:0000256" key="8">
    <source>
        <dbReference type="ARBA" id="ARBA00023180"/>
    </source>
</evidence>
<evidence type="ECO:0000256" key="2">
    <source>
        <dbReference type="ARBA" id="ARBA00007843"/>
    </source>
</evidence>
<dbReference type="SMART" id="SM00554">
    <property type="entry name" value="FAS1"/>
    <property type="match status" value="1"/>
</dbReference>
<accession>A0A1J7GKR9</accession>
<dbReference type="PANTHER" id="PTHR32382:SF5">
    <property type="entry name" value="FASCICLIN-LIKE ARABINOGALACTAN PROTEIN 8"/>
    <property type="match status" value="1"/>
</dbReference>
<comment type="function">
    <text evidence="10">May be a cell surface adhesion protein.</text>
</comment>
<feature type="compositionally biased region" description="Low complexity" evidence="11">
    <location>
        <begin position="352"/>
        <end position="361"/>
    </location>
</feature>
<feature type="domain" description="FAS1" evidence="13">
    <location>
        <begin position="25"/>
        <end position="163"/>
    </location>
</feature>
<keyword evidence="3" id="KW-1003">Cell membrane</keyword>
<protein>
    <recommendedName>
        <fullName evidence="13">FAS1 domain-containing protein</fullName>
    </recommendedName>
</protein>
<keyword evidence="6" id="KW-0654">Proteoglycan</keyword>
<evidence type="ECO:0000256" key="7">
    <source>
        <dbReference type="ARBA" id="ARBA00023136"/>
    </source>
</evidence>
<dbReference type="SUPFAM" id="SSF82153">
    <property type="entry name" value="FAS1 domain"/>
    <property type="match status" value="2"/>
</dbReference>
<sequence>MGLSIHHHLLLLLLSLSVVATTVSAYNITDILSSYPNYTDFNRLLTQTKIADEINGRQTLTVLVLPNSIFSPVAASHPLSVVKKVLSLHVLLDYFDQAKLHQLSNGSTITTTLFQTTGTAEKNNGLVNITDFKDGSVGFGSAAPNSTIGSNYTKSVKQIPYSISIIEINAPIVAPGFLTAPPPVSDVDLTALLESHGAKTFSSLIQSSGVIKTFHSIADKGLTIFAPSDEGFKEKDLPDLSKLTSDEVVTLLKYHATASYLPLGSLKIFKGPISTLASTGAGKFELTVSVKGGSVKLLTGTRSSRIADNILDSPLISIFTVDRVLIPKDPLSKPPAPAPAPKHPPPPPSHSPAPGHSAHSPDGATPPAPGDKTPEVAPVSPAADGADHGSQKGVGVHVKGGAVLSLVAFVIASIFMH</sequence>
<gene>
    <name evidence="14" type="ORF">TanjilG_25212</name>
</gene>
<evidence type="ECO:0000256" key="12">
    <source>
        <dbReference type="SAM" id="SignalP"/>
    </source>
</evidence>
<dbReference type="PANTHER" id="PTHR32382">
    <property type="entry name" value="FASCICLIN-LIKE ARABINOGALACTAN PROTEIN"/>
    <property type="match status" value="1"/>
</dbReference>
<keyword evidence="5 12" id="KW-0732">Signal</keyword>
<feature type="compositionally biased region" description="Pro residues" evidence="11">
    <location>
        <begin position="332"/>
        <end position="351"/>
    </location>
</feature>
<evidence type="ECO:0000256" key="10">
    <source>
        <dbReference type="ARBA" id="ARBA00024686"/>
    </source>
</evidence>
<dbReference type="OMA" id="YYDPTKL"/>
<evidence type="ECO:0000256" key="3">
    <source>
        <dbReference type="ARBA" id="ARBA00022475"/>
    </source>
</evidence>